<dbReference type="Pfam" id="PF13921">
    <property type="entry name" value="Myb_DNA-bind_6"/>
    <property type="match status" value="1"/>
</dbReference>
<dbReference type="SMART" id="SM00717">
    <property type="entry name" value="SANT"/>
    <property type="match status" value="2"/>
</dbReference>
<dbReference type="InterPro" id="IPR017930">
    <property type="entry name" value="Myb_dom"/>
</dbReference>
<dbReference type="InterPro" id="IPR009057">
    <property type="entry name" value="Homeodomain-like_sf"/>
</dbReference>
<evidence type="ECO:0000313" key="5">
    <source>
        <dbReference type="Proteomes" id="UP000179807"/>
    </source>
</evidence>
<feature type="domain" description="Myb-like" evidence="2">
    <location>
        <begin position="59"/>
        <end position="103"/>
    </location>
</feature>
<dbReference type="RefSeq" id="XP_068360131.1">
    <property type="nucleotide sequence ID" value="XM_068503950.1"/>
</dbReference>
<keyword evidence="5" id="KW-1185">Reference proteome</keyword>
<evidence type="ECO:0000259" key="2">
    <source>
        <dbReference type="PROSITE" id="PS50090"/>
    </source>
</evidence>
<dbReference type="GeneID" id="94838654"/>
<feature type="compositionally biased region" description="Polar residues" evidence="1">
    <location>
        <begin position="161"/>
        <end position="179"/>
    </location>
</feature>
<organism evidence="4 5">
    <name type="scientific">Tritrichomonas foetus</name>
    <dbReference type="NCBI Taxonomy" id="1144522"/>
    <lineage>
        <taxon>Eukaryota</taxon>
        <taxon>Metamonada</taxon>
        <taxon>Parabasalia</taxon>
        <taxon>Tritrichomonadida</taxon>
        <taxon>Tritrichomonadidae</taxon>
        <taxon>Tritrichomonas</taxon>
    </lineage>
</organism>
<feature type="domain" description="HTH myb-type" evidence="3">
    <location>
        <begin position="58"/>
        <end position="107"/>
    </location>
</feature>
<dbReference type="GO" id="GO:0000978">
    <property type="term" value="F:RNA polymerase II cis-regulatory region sequence-specific DNA binding"/>
    <property type="evidence" value="ECO:0007669"/>
    <property type="project" value="TreeGrafter"/>
</dbReference>
<dbReference type="CDD" id="cd00167">
    <property type="entry name" value="SANT"/>
    <property type="match status" value="2"/>
</dbReference>
<accession>A0A1J4K729</accession>
<proteinExistence type="predicted"/>
<dbReference type="Proteomes" id="UP000179807">
    <property type="component" value="Unassembled WGS sequence"/>
</dbReference>
<reference evidence="4" key="1">
    <citation type="submission" date="2016-10" db="EMBL/GenBank/DDBJ databases">
        <authorList>
            <person name="Benchimol M."/>
            <person name="Almeida L.G."/>
            <person name="Vasconcelos A.T."/>
            <person name="Perreira-Neves A."/>
            <person name="Rosa I.A."/>
            <person name="Tasca T."/>
            <person name="Bogo M.R."/>
            <person name="de Souza W."/>
        </authorList>
    </citation>
    <scope>NUCLEOTIDE SEQUENCE [LARGE SCALE GENOMIC DNA]</scope>
    <source>
        <strain evidence="4">K</strain>
    </source>
</reference>
<dbReference type="PROSITE" id="PS50090">
    <property type="entry name" value="MYB_LIKE"/>
    <property type="match status" value="2"/>
</dbReference>
<feature type="domain" description="HTH myb-type" evidence="3">
    <location>
        <begin position="110"/>
        <end position="158"/>
    </location>
</feature>
<dbReference type="VEuPathDB" id="TrichDB:TRFO_24788"/>
<evidence type="ECO:0000259" key="3">
    <source>
        <dbReference type="PROSITE" id="PS51294"/>
    </source>
</evidence>
<feature type="domain" description="Myb-like" evidence="2">
    <location>
        <begin position="104"/>
        <end position="154"/>
    </location>
</feature>
<comment type="caution">
    <text evidence="4">The sequence shown here is derived from an EMBL/GenBank/DDBJ whole genome shotgun (WGS) entry which is preliminary data.</text>
</comment>
<name>A0A1J4K729_9EUKA</name>
<evidence type="ECO:0000313" key="4">
    <source>
        <dbReference type="EMBL" id="OHT06995.1"/>
    </source>
</evidence>
<protein>
    <submittedName>
        <fullName evidence="4">DNA-binding protein eta2</fullName>
    </submittedName>
</protein>
<dbReference type="PANTHER" id="PTHR45614">
    <property type="entry name" value="MYB PROTEIN-RELATED"/>
    <property type="match status" value="1"/>
</dbReference>
<feature type="region of interest" description="Disordered" evidence="1">
    <location>
        <begin position="161"/>
        <end position="198"/>
    </location>
</feature>
<dbReference type="InterPro" id="IPR050560">
    <property type="entry name" value="MYB_TF"/>
</dbReference>
<evidence type="ECO:0000256" key="1">
    <source>
        <dbReference type="SAM" id="MobiDB-lite"/>
    </source>
</evidence>
<dbReference type="InterPro" id="IPR001005">
    <property type="entry name" value="SANT/Myb"/>
</dbReference>
<gene>
    <name evidence="4" type="ORF">TRFO_24788</name>
</gene>
<dbReference type="GO" id="GO:0000981">
    <property type="term" value="F:DNA-binding transcription factor activity, RNA polymerase II-specific"/>
    <property type="evidence" value="ECO:0007669"/>
    <property type="project" value="TreeGrafter"/>
</dbReference>
<dbReference type="EMBL" id="MLAK01000708">
    <property type="protein sequence ID" value="OHT06995.1"/>
    <property type="molecule type" value="Genomic_DNA"/>
</dbReference>
<dbReference type="AlphaFoldDB" id="A0A1J4K729"/>
<sequence length="248" mass="29230">MYTSDSIVYFDEISHFLNGFDSAIHFSIEIFCALFKKIRKNMEFRQTQFFQILNTGNRRFTEVEDQKLRELVGQFGARRWRQIAMCLPGRTARQCRDRYCNYLSPDFYNGEWTDQEDQLLIEKYQELGSQWTKLAVFFPGKNANNIKNRWNYRVSRLVQNETTQNSDNTNSSHFTSESNISHEIHTNRDFSNSDESLSRSESEKEFQNIIMIPPDLLTFSQVPTLDKNRVRNKVLFPPITTLLSVSSK</sequence>
<dbReference type="GO" id="GO:0005634">
    <property type="term" value="C:nucleus"/>
    <property type="evidence" value="ECO:0007669"/>
    <property type="project" value="TreeGrafter"/>
</dbReference>
<dbReference type="PANTHER" id="PTHR45614:SF253">
    <property type="entry name" value="CHROMOSOME UNDETERMINED SCAFFOLD_38, WHOLE GENOME SHOTGUN SEQUENCE"/>
    <property type="match status" value="1"/>
</dbReference>
<dbReference type="SUPFAM" id="SSF46689">
    <property type="entry name" value="Homeodomain-like"/>
    <property type="match status" value="1"/>
</dbReference>
<keyword evidence="4" id="KW-0238">DNA-binding</keyword>
<dbReference type="PROSITE" id="PS51294">
    <property type="entry name" value="HTH_MYB"/>
    <property type="match status" value="2"/>
</dbReference>
<dbReference type="Gene3D" id="1.10.10.60">
    <property type="entry name" value="Homeodomain-like"/>
    <property type="match status" value="2"/>
</dbReference>